<dbReference type="AlphaFoldDB" id="A0AAF0PQM8"/>
<evidence type="ECO:0000256" key="1">
    <source>
        <dbReference type="SAM" id="MobiDB-lite"/>
    </source>
</evidence>
<gene>
    <name evidence="2" type="ORF">MTR67_001460</name>
</gene>
<evidence type="ECO:0000313" key="3">
    <source>
        <dbReference type="Proteomes" id="UP001234989"/>
    </source>
</evidence>
<evidence type="ECO:0000313" key="2">
    <source>
        <dbReference type="EMBL" id="WMV08075.1"/>
    </source>
</evidence>
<protein>
    <submittedName>
        <fullName evidence="2">Uncharacterized protein</fullName>
    </submittedName>
</protein>
<reference evidence="2" key="1">
    <citation type="submission" date="2023-08" db="EMBL/GenBank/DDBJ databases">
        <title>A de novo genome assembly of Solanum verrucosum Schlechtendal, a Mexican diploid species geographically isolated from the other diploid A-genome species in potato relatives.</title>
        <authorList>
            <person name="Hosaka K."/>
        </authorList>
    </citation>
    <scope>NUCLEOTIDE SEQUENCE</scope>
    <source>
        <tissue evidence="2">Young leaves</tissue>
    </source>
</reference>
<feature type="region of interest" description="Disordered" evidence="1">
    <location>
        <begin position="146"/>
        <end position="191"/>
    </location>
</feature>
<sequence>MTIPMPRRTSFTEWFENPTSYQLRVTPTPHVASQSGARNFNAPTSYNAPVVPPVKRPKTVGMGLFAPEDEFTSYNLDSPEKEATARLLLLSFADVNGLTWLLSSGRSLELPSPVGAGVLVLLVVVVLAGDRQLPWLSSLVHEEKEKEQQSLLPRREGDGSSEGESSPTMVELSTVLNDGGDCDAARSSWSC</sequence>
<name>A0AAF0PQM8_SOLVR</name>
<dbReference type="EMBL" id="CP133612">
    <property type="protein sequence ID" value="WMV08075.1"/>
    <property type="molecule type" value="Genomic_DNA"/>
</dbReference>
<proteinExistence type="predicted"/>
<dbReference type="Proteomes" id="UP001234989">
    <property type="component" value="Chromosome 1"/>
</dbReference>
<organism evidence="2 3">
    <name type="scientific">Solanum verrucosum</name>
    <dbReference type="NCBI Taxonomy" id="315347"/>
    <lineage>
        <taxon>Eukaryota</taxon>
        <taxon>Viridiplantae</taxon>
        <taxon>Streptophyta</taxon>
        <taxon>Embryophyta</taxon>
        <taxon>Tracheophyta</taxon>
        <taxon>Spermatophyta</taxon>
        <taxon>Magnoliopsida</taxon>
        <taxon>eudicotyledons</taxon>
        <taxon>Gunneridae</taxon>
        <taxon>Pentapetalae</taxon>
        <taxon>asterids</taxon>
        <taxon>lamiids</taxon>
        <taxon>Solanales</taxon>
        <taxon>Solanaceae</taxon>
        <taxon>Solanoideae</taxon>
        <taxon>Solaneae</taxon>
        <taxon>Solanum</taxon>
    </lineage>
</organism>
<feature type="compositionally biased region" description="Basic and acidic residues" evidence="1">
    <location>
        <begin position="146"/>
        <end position="158"/>
    </location>
</feature>
<accession>A0AAF0PQM8</accession>
<keyword evidence="3" id="KW-1185">Reference proteome</keyword>